<feature type="domain" description="Heparan-alpha-glucosaminide N-acetyltransferase catalytic" evidence="2">
    <location>
        <begin position="25"/>
        <end position="240"/>
    </location>
</feature>
<dbReference type="KEGG" id="fgg:FSB75_16345"/>
<evidence type="ECO:0000313" key="4">
    <source>
        <dbReference type="Proteomes" id="UP000321204"/>
    </source>
</evidence>
<organism evidence="3 4">
    <name type="scientific">Flavisolibacter ginsenosidimutans</name>
    <dbReference type="NCBI Taxonomy" id="661481"/>
    <lineage>
        <taxon>Bacteria</taxon>
        <taxon>Pseudomonadati</taxon>
        <taxon>Bacteroidota</taxon>
        <taxon>Chitinophagia</taxon>
        <taxon>Chitinophagales</taxon>
        <taxon>Chitinophagaceae</taxon>
        <taxon>Flavisolibacter</taxon>
    </lineage>
</organism>
<feature type="transmembrane region" description="Helical" evidence="1">
    <location>
        <begin position="241"/>
        <end position="262"/>
    </location>
</feature>
<evidence type="ECO:0000256" key="1">
    <source>
        <dbReference type="SAM" id="Phobius"/>
    </source>
</evidence>
<protein>
    <submittedName>
        <fullName evidence="3">DUF1624 domain-containing protein</fullName>
    </submittedName>
</protein>
<feature type="transmembrane region" description="Helical" evidence="1">
    <location>
        <begin position="104"/>
        <end position="125"/>
    </location>
</feature>
<dbReference type="PANTHER" id="PTHR40407:SF1">
    <property type="entry name" value="HEPARAN-ALPHA-GLUCOSAMINIDE N-ACETYLTRANSFERASE CATALYTIC DOMAIN-CONTAINING PROTEIN"/>
    <property type="match status" value="1"/>
</dbReference>
<dbReference type="RefSeq" id="WP_146789680.1">
    <property type="nucleotide sequence ID" value="NZ_BAABIO010000003.1"/>
</dbReference>
<dbReference type="Proteomes" id="UP000321204">
    <property type="component" value="Chromosome"/>
</dbReference>
<reference evidence="3 4" key="1">
    <citation type="journal article" date="2015" name="Int. J. Syst. Evol. Microbiol.">
        <title>Flavisolibacter ginsenosidimutans sp. nov., with ginsenoside-converting activity isolated from soil used for cultivating ginseng.</title>
        <authorList>
            <person name="Zhao Y."/>
            <person name="Liu Q."/>
            <person name="Kang M.S."/>
            <person name="Jin F."/>
            <person name="Yu H."/>
            <person name="Im W.T."/>
        </authorList>
    </citation>
    <scope>NUCLEOTIDE SEQUENCE [LARGE SCALE GENOMIC DNA]</scope>
    <source>
        <strain evidence="3 4">Gsoil 636</strain>
    </source>
</reference>
<keyword evidence="1" id="KW-1133">Transmembrane helix</keyword>
<proteinExistence type="predicted"/>
<dbReference type="OrthoDB" id="508112at2"/>
<dbReference type="EMBL" id="CP042433">
    <property type="protein sequence ID" value="QEC57404.1"/>
    <property type="molecule type" value="Genomic_DNA"/>
</dbReference>
<feature type="transmembrane region" description="Helical" evidence="1">
    <location>
        <begin position="73"/>
        <end position="92"/>
    </location>
</feature>
<evidence type="ECO:0000259" key="2">
    <source>
        <dbReference type="Pfam" id="PF07786"/>
    </source>
</evidence>
<feature type="transmembrane region" description="Helical" evidence="1">
    <location>
        <begin position="289"/>
        <end position="306"/>
    </location>
</feature>
<sequence length="409" mass="46653">MPTLLTAAPPKAPVLLSTQNEKAFRINSIDLLRGLVMVIMALDHSRDFLHTTAWTDDPLNLQTTTPLLFFTRWITHFCAPVFVFLAGSSIYFQSGRKTKKDLSLFLLKRGLWLLFIEIVIINLAFSFDLTYNTIGLQTIWSIGISMICMAAIIWLPFKAILALGLVIILGHNGLDFYEKGHDNNYNPVYLFLHHPGMLHLGASHNILVLYPFLSWVGLMTMGYCFGRLFMRYEGAARRQMLLRLGFGVIAFFIVLRAINIYGNPEHWTQQKNVLYTIMSFIDVHKYPPSLLYMCVTIGPALLFLAAAEGAKGTLSKVITVYGRVPFFYYVLHFFLLHAVATVFFFASGHTMAETKDLPLLVPKFIIPGQGYSLAVVYAVWLSVVAFLYPLCKWFSDYKQTHRDWWLSYL</sequence>
<keyword evidence="1" id="KW-0812">Transmembrane</keyword>
<dbReference type="InterPro" id="IPR012429">
    <property type="entry name" value="HGSNAT_cat"/>
</dbReference>
<feature type="transmembrane region" description="Helical" evidence="1">
    <location>
        <begin position="137"/>
        <end position="155"/>
    </location>
</feature>
<feature type="transmembrane region" description="Helical" evidence="1">
    <location>
        <begin position="207"/>
        <end position="229"/>
    </location>
</feature>
<dbReference type="Pfam" id="PF07786">
    <property type="entry name" value="HGSNAT_cat"/>
    <property type="match status" value="1"/>
</dbReference>
<name>A0A5B8UL62_9BACT</name>
<dbReference type="PANTHER" id="PTHR40407">
    <property type="entry name" value="MEMBRANE PROTEIN-LIKE PROTEIN"/>
    <property type="match status" value="1"/>
</dbReference>
<keyword evidence="1" id="KW-0472">Membrane</keyword>
<feature type="transmembrane region" description="Helical" evidence="1">
    <location>
        <begin position="326"/>
        <end position="351"/>
    </location>
</feature>
<gene>
    <name evidence="3" type="ORF">FSB75_16345</name>
</gene>
<feature type="transmembrane region" description="Helical" evidence="1">
    <location>
        <begin position="160"/>
        <end position="177"/>
    </location>
</feature>
<evidence type="ECO:0000313" key="3">
    <source>
        <dbReference type="EMBL" id="QEC57404.1"/>
    </source>
</evidence>
<accession>A0A5B8UL62</accession>
<dbReference type="AlphaFoldDB" id="A0A5B8UL62"/>
<keyword evidence="4" id="KW-1185">Reference proteome</keyword>
<feature type="transmembrane region" description="Helical" evidence="1">
    <location>
        <begin position="371"/>
        <end position="391"/>
    </location>
</feature>